<dbReference type="EMBL" id="QPJT01000021">
    <property type="protein sequence ID" value="RCX12556.1"/>
    <property type="molecule type" value="Genomic_DNA"/>
</dbReference>
<dbReference type="GO" id="GO:0016829">
    <property type="term" value="F:lyase activity"/>
    <property type="evidence" value="ECO:0007669"/>
    <property type="project" value="UniProtKB-KW"/>
</dbReference>
<keyword evidence="3" id="KW-0479">Metal-binding</keyword>
<keyword evidence="5" id="KW-0411">Iron-sulfur</keyword>
<keyword evidence="6" id="KW-0456">Lyase</keyword>
<dbReference type="PANTHER" id="PTHR30389:SF17">
    <property type="entry name" value="L(+)-TARTRATE DEHYDRATASE SUBUNIT ALPHA-RELATED"/>
    <property type="match status" value="1"/>
</dbReference>
<comment type="similarity">
    <text evidence="1">Belongs to the class-I fumarase family.</text>
</comment>
<keyword evidence="4" id="KW-0408">Iron</keyword>
<feature type="domain" description="Fe-S hydro-lyase tartrate dehydratase alpha-type catalytic" evidence="7">
    <location>
        <begin position="6"/>
        <end position="278"/>
    </location>
</feature>
<dbReference type="OrthoDB" id="9798978at2"/>
<keyword evidence="2" id="KW-0004">4Fe-4S</keyword>
<dbReference type="NCBIfam" id="TIGR00722">
    <property type="entry name" value="ttdA_fumA_fumB"/>
    <property type="match status" value="1"/>
</dbReference>
<evidence type="ECO:0000259" key="7">
    <source>
        <dbReference type="Pfam" id="PF05681"/>
    </source>
</evidence>
<dbReference type="Pfam" id="PF05681">
    <property type="entry name" value="Fumerase"/>
    <property type="match status" value="1"/>
</dbReference>
<evidence type="ECO:0000256" key="3">
    <source>
        <dbReference type="ARBA" id="ARBA00022723"/>
    </source>
</evidence>
<protein>
    <submittedName>
        <fullName evidence="8">Fumarate hydratase subunit alpha</fullName>
    </submittedName>
</protein>
<dbReference type="GO" id="GO:0051539">
    <property type="term" value="F:4 iron, 4 sulfur cluster binding"/>
    <property type="evidence" value="ECO:0007669"/>
    <property type="project" value="UniProtKB-KW"/>
</dbReference>
<name>A0A369AWC5_9FIRM</name>
<organism evidence="8 9">
    <name type="scientific">Anaerobacterium chartisolvens</name>
    <dbReference type="NCBI Taxonomy" id="1297424"/>
    <lineage>
        <taxon>Bacteria</taxon>
        <taxon>Bacillati</taxon>
        <taxon>Bacillota</taxon>
        <taxon>Clostridia</taxon>
        <taxon>Eubacteriales</taxon>
        <taxon>Oscillospiraceae</taxon>
        <taxon>Anaerobacterium</taxon>
    </lineage>
</organism>
<evidence type="ECO:0000256" key="5">
    <source>
        <dbReference type="ARBA" id="ARBA00023014"/>
    </source>
</evidence>
<dbReference type="RefSeq" id="WP_114298919.1">
    <property type="nucleotide sequence ID" value="NZ_QPJT01000021.1"/>
</dbReference>
<evidence type="ECO:0000313" key="8">
    <source>
        <dbReference type="EMBL" id="RCX12556.1"/>
    </source>
</evidence>
<dbReference type="AlphaFoldDB" id="A0A369AWC5"/>
<dbReference type="GO" id="GO:0046872">
    <property type="term" value="F:metal ion binding"/>
    <property type="evidence" value="ECO:0007669"/>
    <property type="project" value="UniProtKB-KW"/>
</dbReference>
<evidence type="ECO:0000256" key="6">
    <source>
        <dbReference type="ARBA" id="ARBA00023239"/>
    </source>
</evidence>
<evidence type="ECO:0000256" key="4">
    <source>
        <dbReference type="ARBA" id="ARBA00023004"/>
    </source>
</evidence>
<evidence type="ECO:0000256" key="1">
    <source>
        <dbReference type="ARBA" id="ARBA00008876"/>
    </source>
</evidence>
<sequence length="292" mass="32292">MVDYKKIIRDLIFKISYEVSDDCQCLLDRAVEMETDASSKMILETIVENVNIARECKQALCQSPGYLTAYVTFGEDFFVPDLEEILKEAIIDATKIGYLRPSMVDPLTRVNSGDNSGRGVPNMEYEHKKGIDYIEVIPSIKGCGIELYNKVKVFTIPEIGDNYEGIKRFVLECVCEAGGTACLPSAIGIGIGGQVDVAAKLSRRAMSLRGWMQRSEDKRIAQLENELLEEINSLNIGSGGTGGKVTTLSVNIETAATHTTLCPVAVNFHCWVARRAGIRLYKDGRVEELSFM</sequence>
<comment type="caution">
    <text evidence="8">The sequence shown here is derived from an EMBL/GenBank/DDBJ whole genome shotgun (WGS) entry which is preliminary data.</text>
</comment>
<reference evidence="8 9" key="1">
    <citation type="submission" date="2018-07" db="EMBL/GenBank/DDBJ databases">
        <title>Genomic Encyclopedia of Type Strains, Phase IV (KMG-IV): sequencing the most valuable type-strain genomes for metagenomic binning, comparative biology and taxonomic classification.</title>
        <authorList>
            <person name="Goeker M."/>
        </authorList>
    </citation>
    <scope>NUCLEOTIDE SEQUENCE [LARGE SCALE GENOMIC DNA]</scope>
    <source>
        <strain evidence="8 9">DSM 27016</strain>
    </source>
</reference>
<dbReference type="Proteomes" id="UP000253034">
    <property type="component" value="Unassembled WGS sequence"/>
</dbReference>
<dbReference type="InterPro" id="IPR051208">
    <property type="entry name" value="Class-I_Fumarase/Tartrate_DH"/>
</dbReference>
<gene>
    <name evidence="8" type="ORF">DFR58_12160</name>
</gene>
<evidence type="ECO:0000313" key="9">
    <source>
        <dbReference type="Proteomes" id="UP000253034"/>
    </source>
</evidence>
<keyword evidence="9" id="KW-1185">Reference proteome</keyword>
<dbReference type="PANTHER" id="PTHR30389">
    <property type="entry name" value="FUMARATE HYDRATASE-RELATED"/>
    <property type="match status" value="1"/>
</dbReference>
<accession>A0A369AWC5</accession>
<proteinExistence type="inferred from homology"/>
<evidence type="ECO:0000256" key="2">
    <source>
        <dbReference type="ARBA" id="ARBA00022485"/>
    </source>
</evidence>
<dbReference type="InterPro" id="IPR004646">
    <property type="entry name" value="Fe-S_hydro-lyase_TtdA-typ_cat"/>
</dbReference>